<dbReference type="InterPro" id="IPR009057">
    <property type="entry name" value="Homeodomain-like_sf"/>
</dbReference>
<protein>
    <submittedName>
        <fullName evidence="6">Helix-turn-helix domain-containing protein</fullName>
    </submittedName>
</protein>
<sequence>MEESYLYIIILSVTIVLSSISYFINSSLVLRPISRKLANAFLILFIIHCTIIILTRFFYSEYVFIYLGLPLSLFYGPFLYISLNALTKGKDSESLIGFSNAILHFIPGIVFFLIYVQSVFMIDKLSVPYLVYYYLVLYVAQAIQFMGYALFCYIKVGKVTLENHSRLLILRIVWILIFMAMIFVGLVSYNAIPNNDQNIIYIGMFCYALTIFQYYVQRLKNSKIVENDAAVVVEIKSAELTPEVEVVQKYEKSKVNGEHLEDYKALVEKVIIGDKFYLDSGCSLERLEKMTKISKHHLSQFFALQYNSHFNAHINKLRVEFAKKVLKEKKYDITVTELGEVSGFNSRTSFFRAFKKFEGMSPSEYIDEQLRLNNK</sequence>
<keyword evidence="2" id="KW-0238">DNA-binding</keyword>
<name>A0A1G8DWI4_9FLAO</name>
<dbReference type="Proteomes" id="UP000243588">
    <property type="component" value="Unassembled WGS sequence"/>
</dbReference>
<feature type="transmembrane region" description="Helical" evidence="4">
    <location>
        <begin position="131"/>
        <end position="156"/>
    </location>
</feature>
<evidence type="ECO:0000313" key="7">
    <source>
        <dbReference type="Proteomes" id="UP000243588"/>
    </source>
</evidence>
<dbReference type="RefSeq" id="WP_090407630.1">
    <property type="nucleotide sequence ID" value="NZ_FNDQ01000008.1"/>
</dbReference>
<accession>A0A1G8DWI4</accession>
<evidence type="ECO:0000313" key="6">
    <source>
        <dbReference type="EMBL" id="SDH61799.1"/>
    </source>
</evidence>
<organism evidence="6 7">
    <name type="scientific">Myroides phaeus</name>
    <dbReference type="NCBI Taxonomy" id="702745"/>
    <lineage>
        <taxon>Bacteria</taxon>
        <taxon>Pseudomonadati</taxon>
        <taxon>Bacteroidota</taxon>
        <taxon>Flavobacteriia</taxon>
        <taxon>Flavobacteriales</taxon>
        <taxon>Flavobacteriaceae</taxon>
        <taxon>Myroides</taxon>
    </lineage>
</organism>
<feature type="transmembrane region" description="Helical" evidence="4">
    <location>
        <begin position="198"/>
        <end position="216"/>
    </location>
</feature>
<evidence type="ECO:0000259" key="5">
    <source>
        <dbReference type="PROSITE" id="PS01124"/>
    </source>
</evidence>
<keyword evidence="1" id="KW-0805">Transcription regulation</keyword>
<keyword evidence="4" id="KW-1133">Transmembrane helix</keyword>
<dbReference type="PANTHER" id="PTHR43280:SF29">
    <property type="entry name" value="ARAC-FAMILY TRANSCRIPTIONAL REGULATOR"/>
    <property type="match status" value="1"/>
</dbReference>
<gene>
    <name evidence="6" type="ORF">SAMN05421818_10896</name>
</gene>
<dbReference type="Gene3D" id="1.10.10.60">
    <property type="entry name" value="Homeodomain-like"/>
    <property type="match status" value="1"/>
</dbReference>
<dbReference type="Pfam" id="PF12833">
    <property type="entry name" value="HTH_18"/>
    <property type="match status" value="1"/>
</dbReference>
<dbReference type="GO" id="GO:0043565">
    <property type="term" value="F:sequence-specific DNA binding"/>
    <property type="evidence" value="ECO:0007669"/>
    <property type="project" value="InterPro"/>
</dbReference>
<dbReference type="AlphaFoldDB" id="A0A1G8DWI4"/>
<dbReference type="SMART" id="SM00342">
    <property type="entry name" value="HTH_ARAC"/>
    <property type="match status" value="1"/>
</dbReference>
<feature type="transmembrane region" description="Helical" evidence="4">
    <location>
        <begin position="168"/>
        <end position="192"/>
    </location>
</feature>
<dbReference type="PANTHER" id="PTHR43280">
    <property type="entry name" value="ARAC-FAMILY TRANSCRIPTIONAL REGULATOR"/>
    <property type="match status" value="1"/>
</dbReference>
<dbReference type="EMBL" id="FNDQ01000008">
    <property type="protein sequence ID" value="SDH61799.1"/>
    <property type="molecule type" value="Genomic_DNA"/>
</dbReference>
<evidence type="ECO:0000256" key="4">
    <source>
        <dbReference type="SAM" id="Phobius"/>
    </source>
</evidence>
<keyword evidence="4" id="KW-0472">Membrane</keyword>
<evidence type="ECO:0000256" key="3">
    <source>
        <dbReference type="ARBA" id="ARBA00023163"/>
    </source>
</evidence>
<dbReference type="PROSITE" id="PS01124">
    <property type="entry name" value="HTH_ARAC_FAMILY_2"/>
    <property type="match status" value="1"/>
</dbReference>
<dbReference type="GO" id="GO:0003700">
    <property type="term" value="F:DNA-binding transcription factor activity"/>
    <property type="evidence" value="ECO:0007669"/>
    <property type="project" value="InterPro"/>
</dbReference>
<feature type="domain" description="HTH araC/xylS-type" evidence="5">
    <location>
        <begin position="283"/>
        <end position="368"/>
    </location>
</feature>
<dbReference type="InterPro" id="IPR018062">
    <property type="entry name" value="HTH_AraC-typ_CS"/>
</dbReference>
<feature type="transmembrane region" description="Helical" evidence="4">
    <location>
        <begin position="37"/>
        <end position="58"/>
    </location>
</feature>
<keyword evidence="7" id="KW-1185">Reference proteome</keyword>
<dbReference type="SUPFAM" id="SSF46689">
    <property type="entry name" value="Homeodomain-like"/>
    <property type="match status" value="1"/>
</dbReference>
<dbReference type="STRING" id="702745.SAMN05421818_10896"/>
<keyword evidence="3" id="KW-0804">Transcription</keyword>
<evidence type="ECO:0000256" key="2">
    <source>
        <dbReference type="ARBA" id="ARBA00023125"/>
    </source>
</evidence>
<feature type="transmembrane region" description="Helical" evidence="4">
    <location>
        <begin position="64"/>
        <end position="83"/>
    </location>
</feature>
<keyword evidence="4" id="KW-0812">Transmembrane</keyword>
<reference evidence="7" key="1">
    <citation type="submission" date="2016-10" db="EMBL/GenBank/DDBJ databases">
        <authorList>
            <person name="Varghese N."/>
            <person name="Submissions S."/>
        </authorList>
    </citation>
    <scope>NUCLEOTIDE SEQUENCE [LARGE SCALE GENOMIC DNA]</scope>
    <source>
        <strain evidence="7">DSM 23313</strain>
    </source>
</reference>
<feature type="transmembrane region" description="Helical" evidence="4">
    <location>
        <begin position="95"/>
        <end position="116"/>
    </location>
</feature>
<proteinExistence type="predicted"/>
<feature type="transmembrane region" description="Helical" evidence="4">
    <location>
        <begin position="6"/>
        <end position="25"/>
    </location>
</feature>
<dbReference type="PROSITE" id="PS00041">
    <property type="entry name" value="HTH_ARAC_FAMILY_1"/>
    <property type="match status" value="1"/>
</dbReference>
<evidence type="ECO:0000256" key="1">
    <source>
        <dbReference type="ARBA" id="ARBA00023015"/>
    </source>
</evidence>
<dbReference type="InterPro" id="IPR018060">
    <property type="entry name" value="HTH_AraC"/>
</dbReference>